<dbReference type="CDD" id="cd16539">
    <property type="entry name" value="RING-HC_RNF113A_B"/>
    <property type="match status" value="1"/>
</dbReference>
<gene>
    <name evidence="8" type="ORF">POBO1169_LOCUS3487</name>
</gene>
<evidence type="ECO:0000256" key="1">
    <source>
        <dbReference type="ARBA" id="ARBA00022723"/>
    </source>
</evidence>
<name>A0A7S0MXU6_9CHLO</name>
<dbReference type="InterPro" id="IPR036855">
    <property type="entry name" value="Znf_CCCH_sf"/>
</dbReference>
<dbReference type="SMART" id="SM00356">
    <property type="entry name" value="ZnF_C3H1"/>
    <property type="match status" value="1"/>
</dbReference>
<dbReference type="AlphaFoldDB" id="A0A7S0MXU6"/>
<keyword evidence="1 4" id="KW-0479">Metal-binding</keyword>
<dbReference type="GO" id="GO:0005684">
    <property type="term" value="C:U2-type spliceosomal complex"/>
    <property type="evidence" value="ECO:0007669"/>
    <property type="project" value="TreeGrafter"/>
</dbReference>
<feature type="zinc finger region" description="C3H1-type" evidence="4">
    <location>
        <begin position="176"/>
        <end position="204"/>
    </location>
</feature>
<sequence length="357" mass="39900">MSESAGQDSTSTPVCTFTGFNKKRRQRGNLRKKQDEEDDDTEGERSAVVRPSKAKKESALDFSSSNKGSHLEPGAVRDGTRFKVESSRLVQQNTDNGATRELMTETEKDRDARALREQVLKQEEGTYDPSVYKGMNNYKDYRAGFRRENTIASEKGTGSHGPMRANTTIRGTFIMDYKPDLCKDYKETGYCGYGDACKFMHDRGDYKSGWELDKEWEEKEKVRKQQEALKLLGEAEESDEEEDDLPFACFMCRENFANVRDPVVTKCKHYFCEHCALKHYAKSKLCFVCEEPTGGVFNIAQDILKKMKAQKAQGAQANPKGGQDGDDSGDEGGWGKPGKASASEVSAQGQSGGWVIP</sequence>
<dbReference type="Pfam" id="PF00642">
    <property type="entry name" value="zf-CCCH"/>
    <property type="match status" value="1"/>
</dbReference>
<organism evidence="8">
    <name type="scientific">Pyramimonas obovata</name>
    <dbReference type="NCBI Taxonomy" id="1411642"/>
    <lineage>
        <taxon>Eukaryota</taxon>
        <taxon>Viridiplantae</taxon>
        <taxon>Chlorophyta</taxon>
        <taxon>Pyramimonadophyceae</taxon>
        <taxon>Pyramimonadales</taxon>
        <taxon>Pyramimonadaceae</taxon>
        <taxon>Pyramimonas</taxon>
        <taxon>Pyramimonas incertae sedis</taxon>
    </lineage>
</organism>
<feature type="domain" description="RING-type" evidence="6">
    <location>
        <begin position="249"/>
        <end position="290"/>
    </location>
</feature>
<dbReference type="SMART" id="SM00184">
    <property type="entry name" value="RING"/>
    <property type="match status" value="1"/>
</dbReference>
<dbReference type="EMBL" id="HBFA01006690">
    <property type="protein sequence ID" value="CAD8654498.1"/>
    <property type="molecule type" value="Transcribed_RNA"/>
</dbReference>
<feature type="region of interest" description="Disordered" evidence="5">
    <location>
        <begin position="310"/>
        <end position="357"/>
    </location>
</feature>
<dbReference type="PROSITE" id="PS50103">
    <property type="entry name" value="ZF_C3H1"/>
    <property type="match status" value="1"/>
</dbReference>
<evidence type="ECO:0000313" key="8">
    <source>
        <dbReference type="EMBL" id="CAD8654498.1"/>
    </source>
</evidence>
<dbReference type="InterPro" id="IPR013083">
    <property type="entry name" value="Znf_RING/FYVE/PHD"/>
</dbReference>
<dbReference type="InterPro" id="IPR039971">
    <property type="entry name" value="CWC24-like"/>
</dbReference>
<evidence type="ECO:0000259" key="6">
    <source>
        <dbReference type="PROSITE" id="PS50089"/>
    </source>
</evidence>
<feature type="compositionally biased region" description="Low complexity" evidence="5">
    <location>
        <begin position="310"/>
        <end position="321"/>
    </location>
</feature>
<evidence type="ECO:0000256" key="5">
    <source>
        <dbReference type="SAM" id="MobiDB-lite"/>
    </source>
</evidence>
<protein>
    <recommendedName>
        <fullName evidence="9">RING-type E3 ubiquitin transferase</fullName>
    </recommendedName>
</protein>
<keyword evidence="2 4" id="KW-0863">Zinc-finger</keyword>
<dbReference type="PANTHER" id="PTHR12930:SF0">
    <property type="entry name" value="RING FINGER PROTEIN 113B"/>
    <property type="match status" value="1"/>
</dbReference>
<dbReference type="InterPro" id="IPR000571">
    <property type="entry name" value="Znf_CCCH"/>
</dbReference>
<dbReference type="SUPFAM" id="SSF57850">
    <property type="entry name" value="RING/U-box"/>
    <property type="match status" value="1"/>
</dbReference>
<dbReference type="PROSITE" id="PS50089">
    <property type="entry name" value="ZF_RING_2"/>
    <property type="match status" value="1"/>
</dbReference>
<evidence type="ECO:0000256" key="2">
    <source>
        <dbReference type="ARBA" id="ARBA00022771"/>
    </source>
</evidence>
<evidence type="ECO:0000256" key="4">
    <source>
        <dbReference type="PROSITE-ProRule" id="PRU00723"/>
    </source>
</evidence>
<reference evidence="8" key="1">
    <citation type="submission" date="2021-01" db="EMBL/GenBank/DDBJ databases">
        <authorList>
            <person name="Corre E."/>
            <person name="Pelletier E."/>
            <person name="Niang G."/>
            <person name="Scheremetjew M."/>
            <person name="Finn R."/>
            <person name="Kale V."/>
            <person name="Holt S."/>
            <person name="Cochrane G."/>
            <person name="Meng A."/>
            <person name="Brown T."/>
            <person name="Cohen L."/>
        </authorList>
    </citation>
    <scope>NUCLEOTIDE SEQUENCE</scope>
    <source>
        <strain evidence="8">CCMP722</strain>
    </source>
</reference>
<dbReference type="FunFam" id="3.30.40.10:FF:000045">
    <property type="entry name" value="RING finger protein 113A"/>
    <property type="match status" value="1"/>
</dbReference>
<feature type="compositionally biased region" description="Polar residues" evidence="5">
    <location>
        <begin position="1"/>
        <end position="19"/>
    </location>
</feature>
<dbReference type="PANTHER" id="PTHR12930">
    <property type="entry name" value="ZINC FINGER PROTEIN 183"/>
    <property type="match status" value="1"/>
</dbReference>
<dbReference type="GO" id="GO:0008270">
    <property type="term" value="F:zinc ion binding"/>
    <property type="evidence" value="ECO:0007669"/>
    <property type="project" value="UniProtKB-KW"/>
</dbReference>
<dbReference type="Gene3D" id="3.30.40.10">
    <property type="entry name" value="Zinc/RING finger domain, C3HC4 (zinc finger)"/>
    <property type="match status" value="1"/>
</dbReference>
<feature type="domain" description="C3H1-type" evidence="7">
    <location>
        <begin position="176"/>
        <end position="204"/>
    </location>
</feature>
<dbReference type="PROSITE" id="PS00518">
    <property type="entry name" value="ZF_RING_1"/>
    <property type="match status" value="1"/>
</dbReference>
<dbReference type="Gene3D" id="4.10.1000.10">
    <property type="entry name" value="Zinc finger, CCCH-type"/>
    <property type="match status" value="1"/>
</dbReference>
<feature type="compositionally biased region" description="Basic residues" evidence="5">
    <location>
        <begin position="21"/>
        <end position="31"/>
    </location>
</feature>
<accession>A0A7S0MXU6</accession>
<feature type="region of interest" description="Disordered" evidence="5">
    <location>
        <begin position="1"/>
        <end position="85"/>
    </location>
</feature>
<evidence type="ECO:0008006" key="9">
    <source>
        <dbReference type="Google" id="ProtNLM"/>
    </source>
</evidence>
<keyword evidence="3 4" id="KW-0862">Zinc</keyword>
<evidence type="ECO:0000256" key="3">
    <source>
        <dbReference type="ARBA" id="ARBA00022833"/>
    </source>
</evidence>
<dbReference type="InterPro" id="IPR001841">
    <property type="entry name" value="Znf_RING"/>
</dbReference>
<dbReference type="SUPFAM" id="SSF90229">
    <property type="entry name" value="CCCH zinc finger"/>
    <property type="match status" value="1"/>
</dbReference>
<evidence type="ECO:0000259" key="7">
    <source>
        <dbReference type="PROSITE" id="PS50103"/>
    </source>
</evidence>
<dbReference type="Pfam" id="PF13920">
    <property type="entry name" value="zf-C3HC4_3"/>
    <property type="match status" value="1"/>
</dbReference>
<dbReference type="InterPro" id="IPR017907">
    <property type="entry name" value="Znf_RING_CS"/>
</dbReference>
<proteinExistence type="predicted"/>
<dbReference type="GO" id="GO:0034247">
    <property type="term" value="P:snoRNA splicing"/>
    <property type="evidence" value="ECO:0007669"/>
    <property type="project" value="TreeGrafter"/>
</dbReference>